<dbReference type="PANTHER" id="PTHR48070:SF6">
    <property type="entry name" value="ESTERASE OVCA2"/>
    <property type="match status" value="1"/>
</dbReference>
<evidence type="ECO:0000259" key="2">
    <source>
        <dbReference type="Pfam" id="PF03959"/>
    </source>
</evidence>
<protein>
    <recommendedName>
        <fullName evidence="2">Serine hydrolase domain-containing protein</fullName>
    </recommendedName>
</protein>
<feature type="domain" description="Serine hydrolase" evidence="2">
    <location>
        <begin position="5"/>
        <end position="272"/>
    </location>
</feature>
<dbReference type="InterPro" id="IPR005645">
    <property type="entry name" value="FSH-like_dom"/>
</dbReference>
<keyword evidence="1" id="KW-0378">Hydrolase</keyword>
<dbReference type="Proteomes" id="UP000053758">
    <property type="component" value="Unassembled WGS sequence"/>
</dbReference>
<proteinExistence type="predicted"/>
<evidence type="ECO:0000256" key="1">
    <source>
        <dbReference type="ARBA" id="ARBA00022801"/>
    </source>
</evidence>
<dbReference type="RefSeq" id="XP_014653568.1">
    <property type="nucleotide sequence ID" value="XM_014798082.1"/>
</dbReference>
<dbReference type="AlphaFoldDB" id="A0A081CNI5"/>
<keyword evidence="4" id="KW-1185">Reference proteome</keyword>
<dbReference type="GO" id="GO:0005634">
    <property type="term" value="C:nucleus"/>
    <property type="evidence" value="ECO:0007669"/>
    <property type="project" value="TreeGrafter"/>
</dbReference>
<name>A0A081CNI5_PSEA2</name>
<dbReference type="GeneID" id="26307279"/>
<dbReference type="GO" id="GO:0005737">
    <property type="term" value="C:cytoplasm"/>
    <property type="evidence" value="ECO:0007669"/>
    <property type="project" value="TreeGrafter"/>
</dbReference>
<dbReference type="HOGENOM" id="CLU_530992_0_0_1"/>
<evidence type="ECO:0000313" key="4">
    <source>
        <dbReference type="Proteomes" id="UP000053758"/>
    </source>
</evidence>
<dbReference type="Gene3D" id="3.40.50.1820">
    <property type="entry name" value="alpha/beta hydrolase"/>
    <property type="match status" value="1"/>
</dbReference>
<dbReference type="Pfam" id="PF03959">
    <property type="entry name" value="FSH1"/>
    <property type="match status" value="1"/>
</dbReference>
<dbReference type="InterPro" id="IPR050593">
    <property type="entry name" value="LovG"/>
</dbReference>
<dbReference type="EMBL" id="DF830121">
    <property type="protein sequence ID" value="GAK68231.1"/>
    <property type="molecule type" value="Genomic_DNA"/>
</dbReference>
<reference evidence="3" key="1">
    <citation type="submission" date="2014-07" db="EMBL/GenBank/DDBJ databases">
        <title>Draft genome sequence of the yeast Pseudozyma antarctica JCM 10317 known as a producer of lipase B which used in a wide range of industrial applications.</title>
        <authorList>
            <person name="Morita T."/>
            <person name="Saika A."/>
            <person name="Koike H."/>
        </authorList>
    </citation>
    <scope>NUCLEOTIDE SEQUENCE</scope>
    <source>
        <strain evidence="3">JCM 10317</strain>
    </source>
</reference>
<gene>
    <name evidence="3" type="ORF">PAN0_054d6469</name>
</gene>
<accession>A0A081CNI5</accession>
<dbReference type="GO" id="GO:0016787">
    <property type="term" value="F:hydrolase activity"/>
    <property type="evidence" value="ECO:0007669"/>
    <property type="project" value="UniProtKB-KW"/>
</dbReference>
<organism evidence="3">
    <name type="scientific">Pseudozyma antarctica</name>
    <name type="common">Yeast</name>
    <name type="synonym">Candida antarctica</name>
    <dbReference type="NCBI Taxonomy" id="84753"/>
    <lineage>
        <taxon>Eukaryota</taxon>
        <taxon>Fungi</taxon>
        <taxon>Dikarya</taxon>
        <taxon>Basidiomycota</taxon>
        <taxon>Ustilaginomycotina</taxon>
        <taxon>Ustilaginomycetes</taxon>
        <taxon>Ustilaginales</taxon>
        <taxon>Ustilaginaceae</taxon>
        <taxon>Moesziomyces</taxon>
    </lineage>
</organism>
<sequence length="513" mass="55364">MPLRRFRLLALHGKGTSARIMKTQIKPIVDALGELVEVEYLEGGERCAPHQGIESIFPGQAYFSWYEQPTRAALQAAHIRVAAKLDASGCCYRKQSDGSQQLRAAIALENEISIDPLAMHPALTDTASTGALPALTPSYGGTDSDASTAGPTTPLEEHRCAFDGVICFSQGCAVSTGMLLELRAHVGAGLDELPVRLVILICGGRPFESGGGLQRVDTRGVAPLEIKSVHVHGRHDTNLAESRQLASLYDDRDKQVIELDIGHCPPRRTSEVAGIVKIQERRERGLNAPVNLLHPVPFEQLKQIQQPKQLVVISRRAEQRGIAPKANGNDNGRRAWNSRRDEMHKKVACRANRRGPTSEVCMHQKSSAGPIGLAVILLVIRKLHLYARLTPTPTSESPGLLFSTASVSSFLVSSRLAAAPRPPVPIIAILASQTTSFRWPPPPPPPPPVYLSLRPVPKSAAFFCITAPASTWEIARFHLPAASPLAPAASDHSFEATKLASSLISTHPMCAAC</sequence>
<dbReference type="InterPro" id="IPR029058">
    <property type="entry name" value="AB_hydrolase_fold"/>
</dbReference>
<dbReference type="PANTHER" id="PTHR48070">
    <property type="entry name" value="ESTERASE OVCA2"/>
    <property type="match status" value="1"/>
</dbReference>
<evidence type="ECO:0000313" key="3">
    <source>
        <dbReference type="EMBL" id="GAK68231.1"/>
    </source>
</evidence>